<dbReference type="EMBL" id="AP017313">
    <property type="protein sequence ID" value="BAU55913.1"/>
    <property type="molecule type" value="Genomic_DNA"/>
</dbReference>
<protein>
    <submittedName>
        <fullName evidence="1">Uncharacterized protein</fullName>
    </submittedName>
</protein>
<dbReference type="Proteomes" id="UP000218263">
    <property type="component" value="Chromosome"/>
</dbReference>
<dbReference type="OrthoDB" id="10001485at2"/>
<dbReference type="CDD" id="cd01901">
    <property type="entry name" value="Ntn_hydrolase"/>
    <property type="match status" value="1"/>
</dbReference>
<organism evidence="1 2">
    <name type="scientific">Mucilaginibacter gotjawali</name>
    <dbReference type="NCBI Taxonomy" id="1550579"/>
    <lineage>
        <taxon>Bacteria</taxon>
        <taxon>Pseudomonadati</taxon>
        <taxon>Bacteroidota</taxon>
        <taxon>Sphingobacteriia</taxon>
        <taxon>Sphingobacteriales</taxon>
        <taxon>Sphingobacteriaceae</taxon>
        <taxon>Mucilaginibacter</taxon>
    </lineage>
</organism>
<dbReference type="AlphaFoldDB" id="A0A110B3T3"/>
<dbReference type="KEGG" id="mgot:MgSA37_04105"/>
<evidence type="ECO:0000313" key="2">
    <source>
        <dbReference type="Proteomes" id="UP000218263"/>
    </source>
</evidence>
<accession>A0A110B3T3</accession>
<gene>
    <name evidence="1" type="ORF">MgSA37_04105</name>
</gene>
<keyword evidence="2" id="KW-1185">Reference proteome</keyword>
<evidence type="ECO:0000313" key="1">
    <source>
        <dbReference type="EMBL" id="BAU55913.1"/>
    </source>
</evidence>
<name>A0A110B3T3_9SPHI</name>
<proteinExistence type="predicted"/>
<dbReference type="RefSeq" id="WP_096354414.1">
    <property type="nucleotide sequence ID" value="NZ_AP017313.1"/>
</dbReference>
<reference evidence="1 2" key="1">
    <citation type="submission" date="2015-12" db="EMBL/GenBank/DDBJ databases">
        <title>Genome sequence of Mucilaginibacter gotjawali.</title>
        <authorList>
            <person name="Lee J.S."/>
            <person name="Lee K.C."/>
            <person name="Kim K.K."/>
            <person name="Lee B.W."/>
        </authorList>
    </citation>
    <scope>NUCLEOTIDE SEQUENCE [LARGE SCALE GENOMIC DNA]</scope>
    <source>
        <strain evidence="1 2">SA3-7</strain>
    </source>
</reference>
<sequence>MNKLLITGFLIFSSLRGFSTCIAIYIAPNGHIYVAADSRRTFYLDDDKTRTESICKIHNVGNTYFAIAGFDDGGLLTAANNALGQNNDPDAAIEAFGAAMTAHYQHLMDEAQQFYPEMLKRFLANGLAEVAFFGYTDGRARVMDVQFRVYLKKNKPVVRCRVLPVGFLAVIGISKDIDDAAPDELPAKQTMLQKPDLYVQQLVELEAAKQPLTVGGPIDLLELSPDGAVWIKKSNSGATIQ</sequence>